<dbReference type="STRING" id="542762.A0A4S4D7D1"/>
<keyword evidence="14" id="KW-0812">Transmembrane</keyword>
<protein>
    <recommendedName>
        <fullName evidence="5">polynucleotide adenylyltransferase</fullName>
        <ecNumber evidence="5">2.7.7.19</ecNumber>
    </recommendedName>
</protein>
<keyword evidence="14" id="KW-0472">Membrane</keyword>
<evidence type="ECO:0000313" key="18">
    <source>
        <dbReference type="Proteomes" id="UP000306102"/>
    </source>
</evidence>
<evidence type="ECO:0000256" key="8">
    <source>
        <dbReference type="ARBA" id="ARBA00022723"/>
    </source>
</evidence>
<evidence type="ECO:0000256" key="4">
    <source>
        <dbReference type="ARBA" id="ARBA00010912"/>
    </source>
</evidence>
<keyword evidence="8" id="KW-0479">Metal-binding</keyword>
<keyword evidence="10" id="KW-0067">ATP-binding</keyword>
<evidence type="ECO:0000256" key="1">
    <source>
        <dbReference type="ARBA" id="ARBA00001936"/>
    </source>
</evidence>
<comment type="similarity">
    <text evidence="4">Belongs to the poly(A) polymerase family.</text>
</comment>
<evidence type="ECO:0000256" key="13">
    <source>
        <dbReference type="SAM" id="MobiDB-lite"/>
    </source>
</evidence>
<keyword evidence="11" id="KW-0460">Magnesium</keyword>
<keyword evidence="9" id="KW-0547">Nucleotide-binding</keyword>
<feature type="region of interest" description="Disordered" evidence="13">
    <location>
        <begin position="304"/>
        <end position="335"/>
    </location>
</feature>
<keyword evidence="7" id="KW-0808">Transferase</keyword>
<comment type="caution">
    <text evidence="17">The sequence shown here is derived from an EMBL/GenBank/DDBJ whole genome shotgun (WGS) entry which is preliminary data.</text>
</comment>
<dbReference type="AlphaFoldDB" id="A0A4S4D7D1"/>
<dbReference type="FunFam" id="1.10.1410.10:FF:000001">
    <property type="entry name" value="Putative poly(A) polymerase gamma"/>
    <property type="match status" value="1"/>
</dbReference>
<dbReference type="GO" id="GO:0046872">
    <property type="term" value="F:metal ion binding"/>
    <property type="evidence" value="ECO:0007669"/>
    <property type="project" value="UniProtKB-KW"/>
</dbReference>
<accession>A0A4S4D7D1</accession>
<gene>
    <name evidence="17" type="ORF">TEA_004889</name>
</gene>
<feature type="transmembrane region" description="Helical" evidence="14">
    <location>
        <begin position="122"/>
        <end position="142"/>
    </location>
</feature>
<dbReference type="InterPro" id="IPR043519">
    <property type="entry name" value="NT_sf"/>
</dbReference>
<evidence type="ECO:0000256" key="7">
    <source>
        <dbReference type="ARBA" id="ARBA00022679"/>
    </source>
</evidence>
<evidence type="ECO:0000256" key="3">
    <source>
        <dbReference type="ARBA" id="ARBA00004123"/>
    </source>
</evidence>
<evidence type="ECO:0000256" key="11">
    <source>
        <dbReference type="ARBA" id="ARBA00022842"/>
    </source>
</evidence>
<evidence type="ECO:0000256" key="14">
    <source>
        <dbReference type="SAM" id="Phobius"/>
    </source>
</evidence>
<evidence type="ECO:0000256" key="6">
    <source>
        <dbReference type="ARBA" id="ARBA00022664"/>
    </source>
</evidence>
<name>A0A4S4D7D1_CAMSN</name>
<dbReference type="InterPro" id="IPR048840">
    <property type="entry name" value="PolA_pol_NTPase"/>
</dbReference>
<dbReference type="Pfam" id="PF20750">
    <property type="entry name" value="PAP_NTPase"/>
    <property type="match status" value="1"/>
</dbReference>
<evidence type="ECO:0000256" key="10">
    <source>
        <dbReference type="ARBA" id="ARBA00022840"/>
    </source>
</evidence>
<dbReference type="EC" id="2.7.7.19" evidence="5"/>
<organism evidence="17 18">
    <name type="scientific">Camellia sinensis var. sinensis</name>
    <name type="common">China tea</name>
    <dbReference type="NCBI Taxonomy" id="542762"/>
    <lineage>
        <taxon>Eukaryota</taxon>
        <taxon>Viridiplantae</taxon>
        <taxon>Streptophyta</taxon>
        <taxon>Embryophyta</taxon>
        <taxon>Tracheophyta</taxon>
        <taxon>Spermatophyta</taxon>
        <taxon>Magnoliopsida</taxon>
        <taxon>eudicotyledons</taxon>
        <taxon>Gunneridae</taxon>
        <taxon>Pentapetalae</taxon>
        <taxon>asterids</taxon>
        <taxon>Ericales</taxon>
        <taxon>Theaceae</taxon>
        <taxon>Camellia</taxon>
    </lineage>
</organism>
<sequence length="397" mass="44248">MKHQHSKTNVIRVLDTGTPWGHEDFFGELYKMLAEMPEIQELHPVPDAYVPILKFKFSGVSIDLLYANVALWAIPEIDDYKRVLLKMFVSCHKRQSSIVPLLGQNFRTTLRCMRFWAKRRGVYSNVMGFLGGINGALLVARICQLYPNALPSMLVSRFFRVYNLWRWPNPVMLCPIQEGSLGLPVWDPRKNFRDRQHLMPIIKPGYPCMNSSYNVSTSTLRVMMDEFQRGNEICEPKQCSWVLSLPQNSSFSAVLHRSPDAAMNGKKIKLDEVDSGTNSRGPQCHAVETDHAGLPVETMANERFEADPPAGPLSPSSVSLSAGEKQLNTEQPSGSFVGCHHSPLKELDDLENDAGLTNQVHDFGGTMKVGPVRSLTAKEEEGVAEAGKGVGSSSKFL</sequence>
<evidence type="ECO:0000313" key="17">
    <source>
        <dbReference type="EMBL" id="THF98314.1"/>
    </source>
</evidence>
<comment type="cofactor">
    <cofactor evidence="2">
        <name>Mg(2+)</name>
        <dbReference type="ChEBI" id="CHEBI:18420"/>
    </cofactor>
</comment>
<dbReference type="GO" id="GO:0005634">
    <property type="term" value="C:nucleus"/>
    <property type="evidence" value="ECO:0007669"/>
    <property type="project" value="UniProtKB-SubCell"/>
</dbReference>
<dbReference type="SUPFAM" id="SSF81301">
    <property type="entry name" value="Nucleotidyltransferase"/>
    <property type="match status" value="1"/>
</dbReference>
<dbReference type="SUPFAM" id="SSF81631">
    <property type="entry name" value="PAP/OAS1 substrate-binding domain"/>
    <property type="match status" value="1"/>
</dbReference>
<comment type="subcellular location">
    <subcellularLocation>
        <location evidence="3">Nucleus</location>
    </subcellularLocation>
</comment>
<dbReference type="Gene3D" id="3.30.460.10">
    <property type="entry name" value="Beta Polymerase, domain 2"/>
    <property type="match status" value="1"/>
</dbReference>
<proteinExistence type="inferred from homology"/>
<dbReference type="Pfam" id="PF04928">
    <property type="entry name" value="PAP_central"/>
    <property type="match status" value="1"/>
</dbReference>
<evidence type="ECO:0000256" key="5">
    <source>
        <dbReference type="ARBA" id="ARBA00012388"/>
    </source>
</evidence>
<feature type="domain" description="Poly(A) polymerase nucleotidyltransferase" evidence="16">
    <location>
        <begin position="22"/>
        <end position="76"/>
    </location>
</feature>
<dbReference type="GO" id="GO:0006397">
    <property type="term" value="P:mRNA processing"/>
    <property type="evidence" value="ECO:0007669"/>
    <property type="project" value="UniProtKB-KW"/>
</dbReference>
<evidence type="ECO:0000256" key="12">
    <source>
        <dbReference type="ARBA" id="ARBA00023242"/>
    </source>
</evidence>
<dbReference type="Gene3D" id="1.10.1410.10">
    <property type="match status" value="1"/>
</dbReference>
<evidence type="ECO:0000259" key="15">
    <source>
        <dbReference type="Pfam" id="PF04928"/>
    </source>
</evidence>
<feature type="region of interest" description="Disordered" evidence="13">
    <location>
        <begin position="378"/>
        <end position="397"/>
    </location>
</feature>
<evidence type="ECO:0000259" key="16">
    <source>
        <dbReference type="Pfam" id="PF20750"/>
    </source>
</evidence>
<keyword evidence="14" id="KW-1133">Transmembrane helix</keyword>
<reference evidence="17 18" key="1">
    <citation type="journal article" date="2018" name="Proc. Natl. Acad. Sci. U.S.A.">
        <title>Draft genome sequence of Camellia sinensis var. sinensis provides insights into the evolution of the tea genome and tea quality.</title>
        <authorList>
            <person name="Wei C."/>
            <person name="Yang H."/>
            <person name="Wang S."/>
            <person name="Zhao J."/>
            <person name="Liu C."/>
            <person name="Gao L."/>
            <person name="Xia E."/>
            <person name="Lu Y."/>
            <person name="Tai Y."/>
            <person name="She G."/>
            <person name="Sun J."/>
            <person name="Cao H."/>
            <person name="Tong W."/>
            <person name="Gao Q."/>
            <person name="Li Y."/>
            <person name="Deng W."/>
            <person name="Jiang X."/>
            <person name="Wang W."/>
            <person name="Chen Q."/>
            <person name="Zhang S."/>
            <person name="Li H."/>
            <person name="Wu J."/>
            <person name="Wang P."/>
            <person name="Li P."/>
            <person name="Shi C."/>
            <person name="Zheng F."/>
            <person name="Jian J."/>
            <person name="Huang B."/>
            <person name="Shan D."/>
            <person name="Shi M."/>
            <person name="Fang C."/>
            <person name="Yue Y."/>
            <person name="Li F."/>
            <person name="Li D."/>
            <person name="Wei S."/>
            <person name="Han B."/>
            <person name="Jiang C."/>
            <person name="Yin Y."/>
            <person name="Xia T."/>
            <person name="Zhang Z."/>
            <person name="Bennetzen J.L."/>
            <person name="Zhao S."/>
            <person name="Wan X."/>
        </authorList>
    </citation>
    <scope>NUCLEOTIDE SEQUENCE [LARGE SCALE GENOMIC DNA]</scope>
    <source>
        <strain evidence="18">cv. Shuchazao</strain>
        <tissue evidence="17">Leaf</tissue>
    </source>
</reference>
<feature type="domain" description="Poly(A) polymerase central" evidence="15">
    <location>
        <begin position="105"/>
        <end position="235"/>
    </location>
</feature>
<dbReference type="PANTHER" id="PTHR10682:SF10">
    <property type="entry name" value="POLYNUCLEOTIDE ADENYLYLTRANSFERASE"/>
    <property type="match status" value="1"/>
</dbReference>
<dbReference type="GO" id="GO:0005524">
    <property type="term" value="F:ATP binding"/>
    <property type="evidence" value="ECO:0007669"/>
    <property type="project" value="UniProtKB-KW"/>
</dbReference>
<dbReference type="EMBL" id="SDRB02012240">
    <property type="protein sequence ID" value="THF98314.1"/>
    <property type="molecule type" value="Genomic_DNA"/>
</dbReference>
<keyword evidence="18" id="KW-1185">Reference proteome</keyword>
<keyword evidence="12" id="KW-0539">Nucleus</keyword>
<evidence type="ECO:0000256" key="9">
    <source>
        <dbReference type="ARBA" id="ARBA00022741"/>
    </source>
</evidence>
<dbReference type="GO" id="GO:1990817">
    <property type="term" value="F:poly(A) RNA polymerase activity"/>
    <property type="evidence" value="ECO:0007669"/>
    <property type="project" value="UniProtKB-EC"/>
</dbReference>
<feature type="compositionally biased region" description="Polar residues" evidence="13">
    <location>
        <begin position="314"/>
        <end position="334"/>
    </location>
</feature>
<feature type="compositionally biased region" description="Low complexity" evidence="13">
    <location>
        <begin position="384"/>
        <end position="397"/>
    </location>
</feature>
<comment type="cofactor">
    <cofactor evidence="1">
        <name>Mn(2+)</name>
        <dbReference type="ChEBI" id="CHEBI:29035"/>
    </cofactor>
</comment>
<keyword evidence="6" id="KW-0507">mRNA processing</keyword>
<dbReference type="Proteomes" id="UP000306102">
    <property type="component" value="Unassembled WGS sequence"/>
</dbReference>
<dbReference type="PANTHER" id="PTHR10682">
    <property type="entry name" value="POLY A POLYMERASE"/>
    <property type="match status" value="1"/>
</dbReference>
<dbReference type="InterPro" id="IPR007012">
    <property type="entry name" value="PolA_pol_cen_dom"/>
</dbReference>
<evidence type="ECO:0000256" key="2">
    <source>
        <dbReference type="ARBA" id="ARBA00001946"/>
    </source>
</evidence>